<protein>
    <submittedName>
        <fullName evidence="1">Uncharacterized protein</fullName>
    </submittedName>
</protein>
<name>A0A512HBA5_9PROT</name>
<keyword evidence="2" id="KW-1185">Reference proteome</keyword>
<dbReference type="EMBL" id="BJZO01000102">
    <property type="protein sequence ID" value="GEO82722.1"/>
    <property type="molecule type" value="Genomic_DNA"/>
</dbReference>
<gene>
    <name evidence="1" type="ORF">ROR02_28530</name>
</gene>
<organism evidence="1 2">
    <name type="scientific">Pararhodospirillum oryzae</name>
    <dbReference type="NCBI Taxonomy" id="478448"/>
    <lineage>
        <taxon>Bacteria</taxon>
        <taxon>Pseudomonadati</taxon>
        <taxon>Pseudomonadota</taxon>
        <taxon>Alphaproteobacteria</taxon>
        <taxon>Rhodospirillales</taxon>
        <taxon>Rhodospirillaceae</taxon>
        <taxon>Pararhodospirillum</taxon>
    </lineage>
</organism>
<evidence type="ECO:0000313" key="1">
    <source>
        <dbReference type="EMBL" id="GEO82722.1"/>
    </source>
</evidence>
<reference evidence="1 2" key="1">
    <citation type="submission" date="2019-07" db="EMBL/GenBank/DDBJ databases">
        <title>Whole genome shotgun sequence of Rhodospirillum oryzae NBRC 107573.</title>
        <authorList>
            <person name="Hosoyama A."/>
            <person name="Uohara A."/>
            <person name="Ohji S."/>
            <person name="Ichikawa N."/>
        </authorList>
    </citation>
    <scope>NUCLEOTIDE SEQUENCE [LARGE SCALE GENOMIC DNA]</scope>
    <source>
        <strain evidence="1 2">NBRC 107573</strain>
    </source>
</reference>
<sequence length="74" mass="7931">MPSFMVGDKAGMRMGTGMIGFPQHHKAMGTGGQARADGRLLAYGEARRVPERWARTASTTLSAVGRARRSRLAA</sequence>
<accession>A0A512HBA5</accession>
<proteinExistence type="predicted"/>
<evidence type="ECO:0000313" key="2">
    <source>
        <dbReference type="Proteomes" id="UP000321567"/>
    </source>
</evidence>
<dbReference type="Proteomes" id="UP000321567">
    <property type="component" value="Unassembled WGS sequence"/>
</dbReference>
<dbReference type="AlphaFoldDB" id="A0A512HBA5"/>
<comment type="caution">
    <text evidence="1">The sequence shown here is derived from an EMBL/GenBank/DDBJ whole genome shotgun (WGS) entry which is preliminary data.</text>
</comment>